<evidence type="ECO:0000313" key="2">
    <source>
        <dbReference type="Proteomes" id="UP000799755"/>
    </source>
</evidence>
<evidence type="ECO:0000313" key="1">
    <source>
        <dbReference type="EMBL" id="KAF2474611.1"/>
    </source>
</evidence>
<keyword evidence="2" id="KW-1185">Reference proteome</keyword>
<protein>
    <submittedName>
        <fullName evidence="1">Uncharacterized protein</fullName>
    </submittedName>
</protein>
<accession>A0ACB6R628</accession>
<reference evidence="1" key="1">
    <citation type="journal article" date="2020" name="Stud. Mycol.">
        <title>101 Dothideomycetes genomes: a test case for predicting lifestyles and emergence of pathogens.</title>
        <authorList>
            <person name="Haridas S."/>
            <person name="Albert R."/>
            <person name="Binder M."/>
            <person name="Bloem J."/>
            <person name="Labutti K."/>
            <person name="Salamov A."/>
            <person name="Andreopoulos B."/>
            <person name="Baker S."/>
            <person name="Barry K."/>
            <person name="Bills G."/>
            <person name="Bluhm B."/>
            <person name="Cannon C."/>
            <person name="Castanera R."/>
            <person name="Culley D."/>
            <person name="Daum C."/>
            <person name="Ezra D."/>
            <person name="Gonzalez J."/>
            <person name="Henrissat B."/>
            <person name="Kuo A."/>
            <person name="Liang C."/>
            <person name="Lipzen A."/>
            <person name="Lutzoni F."/>
            <person name="Magnuson J."/>
            <person name="Mondo S."/>
            <person name="Nolan M."/>
            <person name="Ohm R."/>
            <person name="Pangilinan J."/>
            <person name="Park H.-J."/>
            <person name="Ramirez L."/>
            <person name="Alfaro M."/>
            <person name="Sun H."/>
            <person name="Tritt A."/>
            <person name="Yoshinaga Y."/>
            <person name="Zwiers L.-H."/>
            <person name="Turgeon B."/>
            <person name="Goodwin S."/>
            <person name="Spatafora J."/>
            <person name="Crous P."/>
            <person name="Grigoriev I."/>
        </authorList>
    </citation>
    <scope>NUCLEOTIDE SEQUENCE</scope>
    <source>
        <strain evidence="1">ATCC 200398</strain>
    </source>
</reference>
<proteinExistence type="predicted"/>
<comment type="caution">
    <text evidence="1">The sequence shown here is derived from an EMBL/GenBank/DDBJ whole genome shotgun (WGS) entry which is preliminary data.</text>
</comment>
<dbReference type="Proteomes" id="UP000799755">
    <property type="component" value="Unassembled WGS sequence"/>
</dbReference>
<dbReference type="EMBL" id="MU003497">
    <property type="protein sequence ID" value="KAF2474611.1"/>
    <property type="molecule type" value="Genomic_DNA"/>
</dbReference>
<name>A0ACB6R628_9PLEO</name>
<organism evidence="1 2">
    <name type="scientific">Lindgomyces ingoldianus</name>
    <dbReference type="NCBI Taxonomy" id="673940"/>
    <lineage>
        <taxon>Eukaryota</taxon>
        <taxon>Fungi</taxon>
        <taxon>Dikarya</taxon>
        <taxon>Ascomycota</taxon>
        <taxon>Pezizomycotina</taxon>
        <taxon>Dothideomycetes</taxon>
        <taxon>Pleosporomycetidae</taxon>
        <taxon>Pleosporales</taxon>
        <taxon>Lindgomycetaceae</taxon>
        <taxon>Lindgomyces</taxon>
    </lineage>
</organism>
<sequence length="493" mass="54029">MPPWGRPPGGRGGVGRSIEEVEDVYRFQELDSDDERNGVFLDPGYQKVSNGKQYFNPDDLYFNDMDLRAWESRIAAMDALGYGDDYGYQEDEGFYDEITGVTMPPEEYQELLFQRVLDKIRLARATSQPDVQLSQEELEVYECRLLGQRVPAVRPTPKARPVSMPVAVAVAGSTNNTLVNTSSHAGGSGSGSTKSKKSQRRTSIFTLRPKKDKPSGRKRSPSNVSETANQANQATQQPGFIVPGPSGQPVYAPINAYTGRTARDPAVRSSGSPSRRQAATPPPRLTPPREMPGGFPSGSPQRFPREPTPPRQTRQSSLQDSPDPLPSSRSRSSSIQQPAKLVPFPVTDYHYYTAEPLHYFSPGQLAPSQQHSPASSSSQPPQYTRRVGPGLADNAYMSMPRRVPVPVQRVAVPATGVQSSYSEPTLGCAGSGLQEEMNDRGDGAVLVDAIPQDDDKSHKTQNTKPSGKESSVSSRNARDSERRRRSGRSRRKP</sequence>
<gene>
    <name evidence="1" type="ORF">BDR25DRAFT_322827</name>
</gene>